<dbReference type="KEGG" id="hdi:HDIA_1272"/>
<feature type="transmembrane region" description="Helical" evidence="1">
    <location>
        <begin position="402"/>
        <end position="425"/>
    </location>
</feature>
<keyword evidence="1" id="KW-1133">Transmembrane helix</keyword>
<keyword evidence="3" id="KW-1185">Reference proteome</keyword>
<keyword evidence="1" id="KW-0472">Membrane</keyword>
<protein>
    <submittedName>
        <fullName evidence="2">Nickel and cobalt resistance protein CnrA</fullName>
    </submittedName>
</protein>
<feature type="transmembrane region" description="Helical" evidence="1">
    <location>
        <begin position="445"/>
        <end position="464"/>
    </location>
</feature>
<sequence length="1063" mass="114841">MANVAHPEGPRASGLNLSRWAVTHQPLVLFFIIVLSLGGIYSYARLGRAEDPSFTIKVMNITAVWPGATAKEMQEQVADPIEKVVQEVPHFDKVRTYSKAGTSYMQVSLSDATPPGDVKDIWYQIRKRVGDIRAQLPSGMLGPYFNDDFGDVDSALYMLKGDGTTMRDLKDEAELIRQSLLRVPDVAKVHFYGDQDQKIFVEFSHSKLATLGVTPSDIFTSIAAQNGVTPAGTIETADERIAVRLDGGVDGVKSIADIPVSAGGRVFRIGDIASVRRGYEDPPSYVVRNEGEPALAIGVVMADGTNIETLGHNLDVAMKDIRADLPVGFHVQQVADQPKIVEESVAEFIQAFVEALAIVLAVSFLSLGWRTGIVVALAVPLVLAIVMIVLDMLGMSLHRITLGALIIALGLLVDDAIIAVEMMVVKMEEGYDRLTAATFAWSSTAFPMLTGTLVTAAGFLPVGFAKSSAGEYAGGIFWVVGIALIASWFVAVIFTPYLGVKLLPDFHKGGHGSAGHDLYATRTYRILRAVIDWCVAHRIIVVLATVGCFATAIWGFKFVEQQFFPSSPRPELNVEVRLPEGSSIAATTRAMKVIEGQVAGRDDVLTYTSYIGAGSPRWFLASNPELPKSNYGILVMETTGPEARDHVKADLETFIADGGLPQARVRINPLELGPPVGFPVQFRVIGADPVEVRHIARKVQAIVAENPKTRNAQLDWNEQAKAIQLVLDQDRIRALGLNPQEIANTLQTLISGYQVTTVRDGIEKVGVVARAVAGERANLSDLDDLTVAVRGGHPVTLAQVAHIDYGFEEPILWRQNRDMMITVRADVIPGVQAPDVSNAIWPKLQPMMESLPVGYRIEMGGSVEESAKANVALFAVFPVMILAMLTILMIQLQSFSKLALVFSTAPLGLVGATASLIAFHQPFGFVALLGLIALAGMIMRNTVILVDQIGHDLDAGVDPWNAVVNATVRRSRPVVLTALAAILAMIPLSHNVFWGPMAVAIMGGLAFATLLTLLFVPALYALWFRVKRPEVNREPKSVAQGEHQLALPIPTVDGKGQLVGAAE</sequence>
<feature type="transmembrane region" description="Helical" evidence="1">
    <location>
        <begin position="535"/>
        <end position="556"/>
    </location>
</feature>
<reference evidence="3" key="1">
    <citation type="submission" date="2017-09" db="EMBL/GenBank/DDBJ databases">
        <title>Genome sequence of Nannocystis excedens DSM 71.</title>
        <authorList>
            <person name="Blom J."/>
        </authorList>
    </citation>
    <scope>NUCLEOTIDE SEQUENCE [LARGE SCALE GENOMIC DNA]</scope>
    <source>
        <strain evidence="3">type strain: E19</strain>
    </source>
</reference>
<dbReference type="PRINTS" id="PR00702">
    <property type="entry name" value="ACRIFLAVINRP"/>
</dbReference>
<dbReference type="GO" id="GO:0005886">
    <property type="term" value="C:plasma membrane"/>
    <property type="evidence" value="ECO:0007669"/>
    <property type="project" value="TreeGrafter"/>
</dbReference>
<dbReference type="Gene3D" id="3.30.70.1430">
    <property type="entry name" value="Multidrug efflux transporter AcrB pore domain"/>
    <property type="match status" value="2"/>
</dbReference>
<keyword evidence="1" id="KW-0812">Transmembrane</keyword>
<feature type="transmembrane region" description="Helical" evidence="1">
    <location>
        <begin position="999"/>
        <end position="1023"/>
    </location>
</feature>
<evidence type="ECO:0000313" key="3">
    <source>
        <dbReference type="Proteomes" id="UP000223606"/>
    </source>
</evidence>
<dbReference type="Gene3D" id="3.30.2090.10">
    <property type="entry name" value="Multidrug efflux transporter AcrB TolC docking domain, DN and DC subdomains"/>
    <property type="match status" value="2"/>
</dbReference>
<dbReference type="SUPFAM" id="SSF82866">
    <property type="entry name" value="Multidrug efflux transporter AcrB transmembrane domain"/>
    <property type="match status" value="2"/>
</dbReference>
<dbReference type="Gene3D" id="3.30.70.1320">
    <property type="entry name" value="Multidrug efflux transporter AcrB pore domain like"/>
    <property type="match status" value="1"/>
</dbReference>
<dbReference type="EMBL" id="LT960614">
    <property type="protein sequence ID" value="SON54813.1"/>
    <property type="molecule type" value="Genomic_DNA"/>
</dbReference>
<dbReference type="SUPFAM" id="SSF82693">
    <property type="entry name" value="Multidrug efflux transporter AcrB pore domain, PN1, PN2, PC1 and PC2 subdomains"/>
    <property type="match status" value="2"/>
</dbReference>
<gene>
    <name evidence="2" type="primary">cnrA</name>
    <name evidence="2" type="ORF">HDIA_1272</name>
</gene>
<feature type="transmembrane region" description="Helical" evidence="1">
    <location>
        <begin position="476"/>
        <end position="498"/>
    </location>
</feature>
<dbReference type="InterPro" id="IPR027463">
    <property type="entry name" value="AcrB_DN_DC_subdom"/>
</dbReference>
<dbReference type="AlphaFoldDB" id="A0A2C9D3K8"/>
<evidence type="ECO:0000256" key="1">
    <source>
        <dbReference type="SAM" id="Phobius"/>
    </source>
</evidence>
<dbReference type="RefSeq" id="WP_099555401.1">
    <property type="nucleotide sequence ID" value="NZ_LT960614.1"/>
</dbReference>
<feature type="transmembrane region" description="Helical" evidence="1">
    <location>
        <begin position="974"/>
        <end position="993"/>
    </location>
</feature>
<dbReference type="OrthoDB" id="9798415at2"/>
<dbReference type="InterPro" id="IPR001036">
    <property type="entry name" value="Acrflvin-R"/>
</dbReference>
<evidence type="ECO:0000313" key="2">
    <source>
        <dbReference type="EMBL" id="SON54813.1"/>
    </source>
</evidence>
<dbReference type="Pfam" id="PF00873">
    <property type="entry name" value="ACR_tran"/>
    <property type="match status" value="1"/>
</dbReference>
<dbReference type="Proteomes" id="UP000223606">
    <property type="component" value="Chromosome 1"/>
</dbReference>
<feature type="transmembrane region" description="Helical" evidence="1">
    <location>
        <begin position="373"/>
        <end position="390"/>
    </location>
</feature>
<proteinExistence type="predicted"/>
<feature type="transmembrane region" description="Helical" evidence="1">
    <location>
        <begin position="912"/>
        <end position="935"/>
    </location>
</feature>
<organism evidence="2 3">
    <name type="scientific">Hartmannibacter diazotrophicus</name>
    <dbReference type="NCBI Taxonomy" id="1482074"/>
    <lineage>
        <taxon>Bacteria</taxon>
        <taxon>Pseudomonadati</taxon>
        <taxon>Pseudomonadota</taxon>
        <taxon>Alphaproteobacteria</taxon>
        <taxon>Hyphomicrobiales</taxon>
        <taxon>Pleomorphomonadaceae</taxon>
        <taxon>Hartmannibacter</taxon>
    </lineage>
</organism>
<accession>A0A2C9D3K8</accession>
<dbReference type="PANTHER" id="PTHR32063:SF18">
    <property type="entry name" value="CATION EFFLUX SYSTEM PROTEIN"/>
    <property type="match status" value="1"/>
</dbReference>
<dbReference type="SUPFAM" id="SSF82714">
    <property type="entry name" value="Multidrug efflux transporter AcrB TolC docking domain, DN and DC subdomains"/>
    <property type="match status" value="2"/>
</dbReference>
<dbReference type="Gene3D" id="3.30.70.1440">
    <property type="entry name" value="Multidrug efflux transporter AcrB pore domain"/>
    <property type="match status" value="1"/>
</dbReference>
<name>A0A2C9D3K8_9HYPH</name>
<dbReference type="PANTHER" id="PTHR32063">
    <property type="match status" value="1"/>
</dbReference>
<feature type="transmembrane region" description="Helical" evidence="1">
    <location>
        <begin position="27"/>
        <end position="44"/>
    </location>
</feature>
<dbReference type="Gene3D" id="1.20.1640.10">
    <property type="entry name" value="Multidrug efflux transporter AcrB transmembrane domain"/>
    <property type="match status" value="2"/>
</dbReference>
<feature type="transmembrane region" description="Helical" evidence="1">
    <location>
        <begin position="871"/>
        <end position="892"/>
    </location>
</feature>
<dbReference type="GO" id="GO:0042910">
    <property type="term" value="F:xenobiotic transmembrane transporter activity"/>
    <property type="evidence" value="ECO:0007669"/>
    <property type="project" value="TreeGrafter"/>
</dbReference>